<dbReference type="HAMAP" id="MF_00099">
    <property type="entry name" value="CheB_chemtxs"/>
    <property type="match status" value="1"/>
</dbReference>
<reference evidence="11" key="1">
    <citation type="submission" date="2016-11" db="EMBL/GenBank/DDBJ databases">
        <authorList>
            <person name="Varghese N."/>
            <person name="Submissions S."/>
        </authorList>
    </citation>
    <scope>NUCLEOTIDE SEQUENCE [LARGE SCALE GENOMIC DNA]</scope>
    <source>
        <strain evidence="11">DSM 16219</strain>
    </source>
</reference>
<feature type="domain" description="Response regulatory" evidence="8">
    <location>
        <begin position="3"/>
        <end position="121"/>
    </location>
</feature>
<evidence type="ECO:0000256" key="6">
    <source>
        <dbReference type="PROSITE-ProRule" id="PRU00050"/>
    </source>
</evidence>
<accession>A0A1M6R1J4</accession>
<comment type="subcellular location">
    <subcellularLocation>
        <location evidence="5">Cytoplasm</location>
    </subcellularLocation>
</comment>
<dbReference type="PANTHER" id="PTHR42872">
    <property type="entry name" value="PROTEIN-GLUTAMATE METHYLESTERASE/PROTEIN-GLUTAMINE GLUTAMINASE"/>
    <property type="match status" value="1"/>
</dbReference>
<comment type="similarity">
    <text evidence="5">Belongs to the CheB family.</text>
</comment>
<evidence type="ECO:0000259" key="8">
    <source>
        <dbReference type="PROSITE" id="PS50110"/>
    </source>
</evidence>
<dbReference type="SMART" id="SM00448">
    <property type="entry name" value="REC"/>
    <property type="match status" value="1"/>
</dbReference>
<dbReference type="Gene3D" id="3.40.50.2300">
    <property type="match status" value="1"/>
</dbReference>
<dbReference type="EC" id="3.1.1.61" evidence="5"/>
<evidence type="ECO:0000313" key="11">
    <source>
        <dbReference type="Proteomes" id="UP000183994"/>
    </source>
</evidence>
<dbReference type="RefSeq" id="WP_073477237.1">
    <property type="nucleotide sequence ID" value="NZ_FQZU01000021.1"/>
</dbReference>
<proteinExistence type="inferred from homology"/>
<dbReference type="GO" id="GO:0008984">
    <property type="term" value="F:protein-glutamate methylesterase activity"/>
    <property type="evidence" value="ECO:0007669"/>
    <property type="project" value="UniProtKB-UniRule"/>
</dbReference>
<dbReference type="GO" id="GO:0005737">
    <property type="term" value="C:cytoplasm"/>
    <property type="evidence" value="ECO:0007669"/>
    <property type="project" value="UniProtKB-SubCell"/>
</dbReference>
<feature type="domain" description="CheB-type methylesterase" evidence="9">
    <location>
        <begin position="154"/>
        <end position="349"/>
    </location>
</feature>
<protein>
    <recommendedName>
        <fullName evidence="5">Protein-glutamate methylesterase/protein-glutamine glutaminase</fullName>
        <ecNumber evidence="5">3.1.1.61</ecNumber>
        <ecNumber evidence="5">3.5.1.44</ecNumber>
    </recommendedName>
</protein>
<dbReference type="STRING" id="1121393.SAMN02745216_03167"/>
<keyword evidence="2 5" id="KW-0145">Chemotaxis</keyword>
<name>A0A1M6R1J4_9BACT</name>
<feature type="active site" evidence="5 6">
    <location>
        <position position="198"/>
    </location>
</feature>
<dbReference type="AlphaFoldDB" id="A0A1M6R1J4"/>
<evidence type="ECO:0000256" key="7">
    <source>
        <dbReference type="PROSITE-ProRule" id="PRU00169"/>
    </source>
</evidence>
<dbReference type="EC" id="3.5.1.44" evidence="5"/>
<comment type="domain">
    <text evidence="5">Contains a C-terminal catalytic domain, and an N-terminal region which modulates catalytic activity.</text>
</comment>
<dbReference type="GO" id="GO:0000156">
    <property type="term" value="F:phosphorelay response regulator activity"/>
    <property type="evidence" value="ECO:0007669"/>
    <property type="project" value="InterPro"/>
</dbReference>
<dbReference type="Gene3D" id="3.40.50.180">
    <property type="entry name" value="Methylesterase CheB, C-terminal domain"/>
    <property type="match status" value="1"/>
</dbReference>
<evidence type="ECO:0000256" key="1">
    <source>
        <dbReference type="ARBA" id="ARBA00022490"/>
    </source>
</evidence>
<dbReference type="PROSITE" id="PS50110">
    <property type="entry name" value="RESPONSE_REGULATORY"/>
    <property type="match status" value="1"/>
</dbReference>
<dbReference type="Proteomes" id="UP000183994">
    <property type="component" value="Unassembled WGS sequence"/>
</dbReference>
<dbReference type="GO" id="GO:0050568">
    <property type="term" value="F:protein-glutamine glutaminase activity"/>
    <property type="evidence" value="ECO:0007669"/>
    <property type="project" value="UniProtKB-UniRule"/>
</dbReference>
<dbReference type="EMBL" id="FQZU01000021">
    <property type="protein sequence ID" value="SHK26322.1"/>
    <property type="molecule type" value="Genomic_DNA"/>
</dbReference>
<dbReference type="PROSITE" id="PS50122">
    <property type="entry name" value="CHEB"/>
    <property type="match status" value="1"/>
</dbReference>
<evidence type="ECO:0000256" key="4">
    <source>
        <dbReference type="ARBA" id="ARBA00048267"/>
    </source>
</evidence>
<feature type="active site" evidence="5 6">
    <location>
        <position position="291"/>
    </location>
</feature>
<dbReference type="NCBIfam" id="NF001965">
    <property type="entry name" value="PRK00742.1"/>
    <property type="match status" value="1"/>
</dbReference>
<comment type="catalytic activity">
    <reaction evidence="4 5">
        <text>[protein]-L-glutamate 5-O-methyl ester + H2O = L-glutamyl-[protein] + methanol + H(+)</text>
        <dbReference type="Rhea" id="RHEA:23236"/>
        <dbReference type="Rhea" id="RHEA-COMP:10208"/>
        <dbReference type="Rhea" id="RHEA-COMP:10311"/>
        <dbReference type="ChEBI" id="CHEBI:15377"/>
        <dbReference type="ChEBI" id="CHEBI:15378"/>
        <dbReference type="ChEBI" id="CHEBI:17790"/>
        <dbReference type="ChEBI" id="CHEBI:29973"/>
        <dbReference type="ChEBI" id="CHEBI:82795"/>
        <dbReference type="EC" id="3.1.1.61"/>
    </reaction>
</comment>
<keyword evidence="5 7" id="KW-0597">Phosphoprotein</keyword>
<dbReference type="InterPro" id="IPR035909">
    <property type="entry name" value="CheB_C"/>
</dbReference>
<organism evidence="10 11">
    <name type="scientific">Desulfatibacillum alkenivorans DSM 16219</name>
    <dbReference type="NCBI Taxonomy" id="1121393"/>
    <lineage>
        <taxon>Bacteria</taxon>
        <taxon>Pseudomonadati</taxon>
        <taxon>Thermodesulfobacteriota</taxon>
        <taxon>Desulfobacteria</taxon>
        <taxon>Desulfobacterales</taxon>
        <taxon>Desulfatibacillaceae</taxon>
        <taxon>Desulfatibacillum</taxon>
    </lineage>
</organism>
<dbReference type="OrthoDB" id="9793421at2"/>
<dbReference type="PANTHER" id="PTHR42872:SF6">
    <property type="entry name" value="PROTEIN-GLUTAMATE METHYLESTERASE_PROTEIN-GLUTAMINE GLUTAMINASE"/>
    <property type="match status" value="1"/>
</dbReference>
<evidence type="ECO:0000313" key="10">
    <source>
        <dbReference type="EMBL" id="SHK26322.1"/>
    </source>
</evidence>
<dbReference type="CDD" id="cd16432">
    <property type="entry name" value="CheB_Rec"/>
    <property type="match status" value="1"/>
</dbReference>
<comment type="function">
    <text evidence="5">Involved in chemotaxis. Part of a chemotaxis signal transduction system that modulates chemotaxis in response to various stimuli. Catalyzes the demethylation of specific methylglutamate residues introduced into the chemoreceptors (methyl-accepting chemotaxis proteins or MCP) by CheR. Also mediates the irreversible deamidation of specific glutamine residues to glutamic acid.</text>
</comment>
<dbReference type="SUPFAM" id="SSF52172">
    <property type="entry name" value="CheY-like"/>
    <property type="match status" value="1"/>
</dbReference>
<comment type="catalytic activity">
    <reaction evidence="5">
        <text>L-glutaminyl-[protein] + H2O = L-glutamyl-[protein] + NH4(+)</text>
        <dbReference type="Rhea" id="RHEA:16441"/>
        <dbReference type="Rhea" id="RHEA-COMP:10207"/>
        <dbReference type="Rhea" id="RHEA-COMP:10208"/>
        <dbReference type="ChEBI" id="CHEBI:15377"/>
        <dbReference type="ChEBI" id="CHEBI:28938"/>
        <dbReference type="ChEBI" id="CHEBI:29973"/>
        <dbReference type="ChEBI" id="CHEBI:30011"/>
        <dbReference type="EC" id="3.5.1.44"/>
    </reaction>
</comment>
<dbReference type="InterPro" id="IPR008248">
    <property type="entry name" value="CheB-like"/>
</dbReference>
<feature type="active site" evidence="5 6">
    <location>
        <position position="171"/>
    </location>
</feature>
<dbReference type="InterPro" id="IPR001789">
    <property type="entry name" value="Sig_transdc_resp-reg_receiver"/>
</dbReference>
<comment type="PTM">
    <text evidence="5">Phosphorylated by CheA. Phosphorylation of the N-terminal regulatory domain activates the methylesterase activity.</text>
</comment>
<dbReference type="PIRSF" id="PIRSF000876">
    <property type="entry name" value="RR_chemtxs_CheB"/>
    <property type="match status" value="1"/>
</dbReference>
<sequence length="349" mass="37578">MIKVLVVDDSPTVREQLAAIIESDGELNLVGMAHNGVQAVDMAAKKKPDVVIMDIHMDKMDGFEATQIIMEQSPVPIVINSTLLSADHVENTFRAMQAGAVAAMEKPKGPGHPEYAQMCRKLISTVKLMSEVKVVRRSSRLRKVTPELPPSPAPMPAKEKAEIKLVAVGASTGGPPVIRTILTNIRRDFHLPILFVQHISQGFLSGMVGWLNKESSLPVEIPDHGSIIKPGHVYFAPDDYHMGVMKSGKVVLSKASLENGVRPSVSFLFTSVARSYGDSAVGILLSGMGSDGSAELKEMLDKGAITIAQDEESSVVHGMPGEAIRLNGAKEIMNPMEIAAFLNSLVDKK</sequence>
<evidence type="ECO:0000259" key="9">
    <source>
        <dbReference type="PROSITE" id="PS50122"/>
    </source>
</evidence>
<evidence type="ECO:0000256" key="5">
    <source>
        <dbReference type="HAMAP-Rule" id="MF_00099"/>
    </source>
</evidence>
<keyword evidence="3 5" id="KW-0378">Hydrolase</keyword>
<gene>
    <name evidence="5" type="primary">cheB</name>
    <name evidence="10" type="ORF">SAMN02745216_03167</name>
</gene>
<dbReference type="Pfam" id="PF00072">
    <property type="entry name" value="Response_reg"/>
    <property type="match status" value="1"/>
</dbReference>
<dbReference type="GO" id="GO:0006935">
    <property type="term" value="P:chemotaxis"/>
    <property type="evidence" value="ECO:0007669"/>
    <property type="project" value="UniProtKB-UniRule"/>
</dbReference>
<dbReference type="CDD" id="cd17541">
    <property type="entry name" value="REC_CheB-like"/>
    <property type="match status" value="1"/>
</dbReference>
<feature type="modified residue" description="4-aspartylphosphate" evidence="5 7">
    <location>
        <position position="54"/>
    </location>
</feature>
<evidence type="ECO:0000256" key="3">
    <source>
        <dbReference type="ARBA" id="ARBA00022801"/>
    </source>
</evidence>
<keyword evidence="1 5" id="KW-0963">Cytoplasm</keyword>
<dbReference type="InterPro" id="IPR011006">
    <property type="entry name" value="CheY-like_superfamily"/>
</dbReference>
<keyword evidence="11" id="KW-1185">Reference proteome</keyword>
<dbReference type="Pfam" id="PF01339">
    <property type="entry name" value="CheB_methylest"/>
    <property type="match status" value="1"/>
</dbReference>
<dbReference type="InterPro" id="IPR000673">
    <property type="entry name" value="Sig_transdc_resp-reg_Me-estase"/>
</dbReference>
<dbReference type="SUPFAM" id="SSF52738">
    <property type="entry name" value="Methylesterase CheB, C-terminal domain"/>
    <property type="match status" value="1"/>
</dbReference>
<evidence type="ECO:0000256" key="2">
    <source>
        <dbReference type="ARBA" id="ARBA00022500"/>
    </source>
</evidence>